<reference evidence="7" key="1">
    <citation type="journal article" date="2019" name="Int. J. Syst. Evol. Microbiol.">
        <title>The Global Catalogue of Microorganisms (GCM) 10K type strain sequencing project: providing services to taxonomists for standard genome sequencing and annotation.</title>
        <authorList>
            <consortium name="The Broad Institute Genomics Platform"/>
            <consortium name="The Broad Institute Genome Sequencing Center for Infectious Disease"/>
            <person name="Wu L."/>
            <person name="Ma J."/>
        </authorList>
    </citation>
    <scope>NUCLEOTIDE SEQUENCE [LARGE SCALE GENOMIC DNA]</scope>
    <source>
        <strain evidence="7">TBRC 1826</strain>
    </source>
</reference>
<feature type="signal peptide" evidence="4">
    <location>
        <begin position="1"/>
        <end position="27"/>
    </location>
</feature>
<comment type="function">
    <text evidence="1 4">PPIases accelerate the folding of proteins. It catalyzes the cis-trans isomerization of proline imidic peptide bonds in oligopeptides.</text>
</comment>
<dbReference type="InterPro" id="IPR020892">
    <property type="entry name" value="Cyclophilin-type_PPIase_CS"/>
</dbReference>
<evidence type="ECO:0000259" key="5">
    <source>
        <dbReference type="PROSITE" id="PS50072"/>
    </source>
</evidence>
<evidence type="ECO:0000256" key="4">
    <source>
        <dbReference type="RuleBase" id="RU363019"/>
    </source>
</evidence>
<dbReference type="PANTHER" id="PTHR45625:SF4">
    <property type="entry name" value="PEPTIDYLPROLYL ISOMERASE DOMAIN AND WD REPEAT-CONTAINING PROTEIN 1"/>
    <property type="match status" value="1"/>
</dbReference>
<keyword evidence="3 4" id="KW-0413">Isomerase</keyword>
<keyword evidence="7" id="KW-1185">Reference proteome</keyword>
<dbReference type="PRINTS" id="PR00153">
    <property type="entry name" value="CSAPPISMRASE"/>
</dbReference>
<keyword evidence="2 4" id="KW-0697">Rotamase</keyword>
<name>A0ABV8FVN1_9ACTN</name>
<dbReference type="PROSITE" id="PS00170">
    <property type="entry name" value="CSA_PPIASE_1"/>
    <property type="match status" value="1"/>
</dbReference>
<dbReference type="Proteomes" id="UP001595847">
    <property type="component" value="Unassembled WGS sequence"/>
</dbReference>
<organism evidence="6 7">
    <name type="scientific">Nocardiopsis sediminis</name>
    <dbReference type="NCBI Taxonomy" id="1778267"/>
    <lineage>
        <taxon>Bacteria</taxon>
        <taxon>Bacillati</taxon>
        <taxon>Actinomycetota</taxon>
        <taxon>Actinomycetes</taxon>
        <taxon>Streptosporangiales</taxon>
        <taxon>Nocardiopsidaceae</taxon>
        <taxon>Nocardiopsis</taxon>
    </lineage>
</organism>
<evidence type="ECO:0000256" key="2">
    <source>
        <dbReference type="ARBA" id="ARBA00023110"/>
    </source>
</evidence>
<dbReference type="CDD" id="cd00317">
    <property type="entry name" value="cyclophilin"/>
    <property type="match status" value="1"/>
</dbReference>
<sequence>MNRFTRSAACAAAGAALLASVACQSGAAEPEPGQGASSPAGEELPEVDIAGVEGATLRTSEGDIEVVLFPDRAPETVQNFVGLAEGGRAQNPQTGEDRFYDGTVFHRVIPDFMIQGGDPEGTGTGGPGYAFADEIDPELAFDAPGKLAMANSGPDTNGSQFFITSAPTPHLDDLHTIFGEVAADSDLEVVEAISAVETDAADRPAEDIVLESVEIHRSGD</sequence>
<evidence type="ECO:0000313" key="7">
    <source>
        <dbReference type="Proteomes" id="UP001595847"/>
    </source>
</evidence>
<dbReference type="SUPFAM" id="SSF50891">
    <property type="entry name" value="Cyclophilin-like"/>
    <property type="match status" value="1"/>
</dbReference>
<dbReference type="PROSITE" id="PS50072">
    <property type="entry name" value="CSA_PPIASE_2"/>
    <property type="match status" value="1"/>
</dbReference>
<evidence type="ECO:0000256" key="1">
    <source>
        <dbReference type="ARBA" id="ARBA00002388"/>
    </source>
</evidence>
<feature type="chain" id="PRO_5045014066" description="Peptidyl-prolyl cis-trans isomerase" evidence="4">
    <location>
        <begin position="28"/>
        <end position="220"/>
    </location>
</feature>
<dbReference type="InterPro" id="IPR029000">
    <property type="entry name" value="Cyclophilin-like_dom_sf"/>
</dbReference>
<feature type="domain" description="PPIase cyclophilin-type" evidence="5">
    <location>
        <begin position="51"/>
        <end position="215"/>
    </location>
</feature>
<gene>
    <name evidence="6" type="ORF">ACFOVU_28810</name>
</gene>
<accession>A0ABV8FVN1</accession>
<dbReference type="InterPro" id="IPR002130">
    <property type="entry name" value="Cyclophilin-type_PPIase_dom"/>
</dbReference>
<dbReference type="InterPro" id="IPR044666">
    <property type="entry name" value="Cyclophilin_A-like"/>
</dbReference>
<comment type="catalytic activity">
    <reaction evidence="4">
        <text>[protein]-peptidylproline (omega=180) = [protein]-peptidylproline (omega=0)</text>
        <dbReference type="Rhea" id="RHEA:16237"/>
        <dbReference type="Rhea" id="RHEA-COMP:10747"/>
        <dbReference type="Rhea" id="RHEA-COMP:10748"/>
        <dbReference type="ChEBI" id="CHEBI:83833"/>
        <dbReference type="ChEBI" id="CHEBI:83834"/>
        <dbReference type="EC" id="5.2.1.8"/>
    </reaction>
</comment>
<dbReference type="PANTHER" id="PTHR45625">
    <property type="entry name" value="PEPTIDYL-PROLYL CIS-TRANS ISOMERASE-RELATED"/>
    <property type="match status" value="1"/>
</dbReference>
<comment type="similarity">
    <text evidence="4">Belongs to the cyclophilin-type PPIase family.</text>
</comment>
<comment type="caution">
    <text evidence="6">The sequence shown here is derived from an EMBL/GenBank/DDBJ whole genome shotgun (WGS) entry which is preliminary data.</text>
</comment>
<dbReference type="Pfam" id="PF00160">
    <property type="entry name" value="Pro_isomerase"/>
    <property type="match status" value="1"/>
</dbReference>
<dbReference type="EMBL" id="JBHSBH010000022">
    <property type="protein sequence ID" value="MFC3999947.1"/>
    <property type="molecule type" value="Genomic_DNA"/>
</dbReference>
<dbReference type="EC" id="5.2.1.8" evidence="4"/>
<dbReference type="GO" id="GO:0003755">
    <property type="term" value="F:peptidyl-prolyl cis-trans isomerase activity"/>
    <property type="evidence" value="ECO:0007669"/>
    <property type="project" value="UniProtKB-EC"/>
</dbReference>
<dbReference type="Gene3D" id="2.40.100.10">
    <property type="entry name" value="Cyclophilin-like"/>
    <property type="match status" value="1"/>
</dbReference>
<keyword evidence="4" id="KW-0732">Signal</keyword>
<evidence type="ECO:0000256" key="3">
    <source>
        <dbReference type="ARBA" id="ARBA00023235"/>
    </source>
</evidence>
<proteinExistence type="inferred from homology"/>
<protein>
    <recommendedName>
        <fullName evidence="4">Peptidyl-prolyl cis-trans isomerase</fullName>
        <shortName evidence="4">PPIase</shortName>
        <ecNumber evidence="4">5.2.1.8</ecNumber>
    </recommendedName>
</protein>
<evidence type="ECO:0000313" key="6">
    <source>
        <dbReference type="EMBL" id="MFC3999947.1"/>
    </source>
</evidence>
<dbReference type="RefSeq" id="WP_378538611.1">
    <property type="nucleotide sequence ID" value="NZ_JBHSBH010000022.1"/>
</dbReference>
<dbReference type="PROSITE" id="PS51257">
    <property type="entry name" value="PROKAR_LIPOPROTEIN"/>
    <property type="match status" value="1"/>
</dbReference>